<evidence type="ECO:0000313" key="1">
    <source>
        <dbReference type="EMBL" id="KAI0084280.1"/>
    </source>
</evidence>
<proteinExistence type="predicted"/>
<gene>
    <name evidence="1" type="ORF">BDY19DRAFT_898772</name>
</gene>
<evidence type="ECO:0000313" key="2">
    <source>
        <dbReference type="Proteomes" id="UP001055072"/>
    </source>
</evidence>
<protein>
    <submittedName>
        <fullName evidence="1">Uncharacterized protein</fullName>
    </submittedName>
</protein>
<accession>A0ACB8TQI1</accession>
<comment type="caution">
    <text evidence="1">The sequence shown here is derived from an EMBL/GenBank/DDBJ whole genome shotgun (WGS) entry which is preliminary data.</text>
</comment>
<keyword evidence="2" id="KW-1185">Reference proteome</keyword>
<name>A0ACB8TQI1_9APHY</name>
<dbReference type="EMBL" id="MU274945">
    <property type="protein sequence ID" value="KAI0084280.1"/>
    <property type="molecule type" value="Genomic_DNA"/>
</dbReference>
<sequence length="136" mass="15977">MLDVANVYRRAHAAMIALGMARSDPVYKPLETEDLKSFIVREQERQFGDSKNIRQSWIWGNLSFIDISVLSTKIQQDLRVHWCRTKANTERWAEEKELVQEEMIRTLHFFDYQAHLWRNRAHEGNGSAGSTAYVHK</sequence>
<organism evidence="1 2">
    <name type="scientific">Irpex rosettiformis</name>
    <dbReference type="NCBI Taxonomy" id="378272"/>
    <lineage>
        <taxon>Eukaryota</taxon>
        <taxon>Fungi</taxon>
        <taxon>Dikarya</taxon>
        <taxon>Basidiomycota</taxon>
        <taxon>Agaricomycotina</taxon>
        <taxon>Agaricomycetes</taxon>
        <taxon>Polyporales</taxon>
        <taxon>Irpicaceae</taxon>
        <taxon>Irpex</taxon>
    </lineage>
</organism>
<dbReference type="Proteomes" id="UP001055072">
    <property type="component" value="Unassembled WGS sequence"/>
</dbReference>
<reference evidence="1" key="1">
    <citation type="journal article" date="2021" name="Environ. Microbiol.">
        <title>Gene family expansions and transcriptome signatures uncover fungal adaptations to wood decay.</title>
        <authorList>
            <person name="Hage H."/>
            <person name="Miyauchi S."/>
            <person name="Viragh M."/>
            <person name="Drula E."/>
            <person name="Min B."/>
            <person name="Chaduli D."/>
            <person name="Navarro D."/>
            <person name="Favel A."/>
            <person name="Norest M."/>
            <person name="Lesage-Meessen L."/>
            <person name="Balint B."/>
            <person name="Merenyi Z."/>
            <person name="de Eugenio L."/>
            <person name="Morin E."/>
            <person name="Martinez A.T."/>
            <person name="Baldrian P."/>
            <person name="Stursova M."/>
            <person name="Martinez M.J."/>
            <person name="Novotny C."/>
            <person name="Magnuson J.K."/>
            <person name="Spatafora J.W."/>
            <person name="Maurice S."/>
            <person name="Pangilinan J."/>
            <person name="Andreopoulos W."/>
            <person name="LaButti K."/>
            <person name="Hundley H."/>
            <person name="Na H."/>
            <person name="Kuo A."/>
            <person name="Barry K."/>
            <person name="Lipzen A."/>
            <person name="Henrissat B."/>
            <person name="Riley R."/>
            <person name="Ahrendt S."/>
            <person name="Nagy L.G."/>
            <person name="Grigoriev I.V."/>
            <person name="Martin F."/>
            <person name="Rosso M.N."/>
        </authorList>
    </citation>
    <scope>NUCLEOTIDE SEQUENCE</scope>
    <source>
        <strain evidence="1">CBS 384.51</strain>
    </source>
</reference>